<evidence type="ECO:0000259" key="3">
    <source>
        <dbReference type="Pfam" id="PF13962"/>
    </source>
</evidence>
<keyword evidence="5" id="KW-1185">Reference proteome</keyword>
<keyword evidence="2" id="KW-0472">Membrane</keyword>
<feature type="domain" description="PGG" evidence="3">
    <location>
        <begin position="376"/>
        <end position="493"/>
    </location>
</feature>
<dbReference type="Proteomes" id="UP000001514">
    <property type="component" value="Unassembled WGS sequence"/>
</dbReference>
<dbReference type="EMBL" id="GL377971">
    <property type="protein sequence ID" value="EFJ04322.1"/>
    <property type="molecule type" value="Genomic_DNA"/>
</dbReference>
<gene>
    <name evidence="4" type="ORF">SELMODRAFT_449390</name>
</gene>
<feature type="transmembrane region" description="Helical" evidence="2">
    <location>
        <begin position="502"/>
        <end position="525"/>
    </location>
</feature>
<evidence type="ECO:0000256" key="1">
    <source>
        <dbReference type="SAM" id="MobiDB-lite"/>
    </source>
</evidence>
<protein>
    <recommendedName>
        <fullName evidence="3">PGG domain-containing protein</fullName>
    </recommendedName>
</protein>
<evidence type="ECO:0000256" key="2">
    <source>
        <dbReference type="SAM" id="Phobius"/>
    </source>
</evidence>
<dbReference type="KEGG" id="smo:SELMODRAFT_449390"/>
<feature type="region of interest" description="Disordered" evidence="1">
    <location>
        <begin position="792"/>
        <end position="815"/>
    </location>
</feature>
<proteinExistence type="predicted"/>
<evidence type="ECO:0000313" key="4">
    <source>
        <dbReference type="EMBL" id="EFJ04322.1"/>
    </source>
</evidence>
<evidence type="ECO:0000313" key="5">
    <source>
        <dbReference type="Proteomes" id="UP000001514"/>
    </source>
</evidence>
<dbReference type="Gramene" id="EFJ04322">
    <property type="protein sequence ID" value="EFJ04322"/>
    <property type="gene ID" value="SELMODRAFT_449390"/>
</dbReference>
<dbReference type="AlphaFoldDB" id="D8TG92"/>
<dbReference type="HOGENOM" id="CLU_330222_0_0_1"/>
<accession>D8TG92</accession>
<keyword evidence="2" id="KW-0812">Transmembrane</keyword>
<dbReference type="Pfam" id="PF13962">
    <property type="entry name" value="PGG"/>
    <property type="match status" value="1"/>
</dbReference>
<name>D8TG92_SELML</name>
<feature type="transmembrane region" description="Helical" evidence="2">
    <location>
        <begin position="437"/>
        <end position="458"/>
    </location>
</feature>
<dbReference type="InParanoid" id="D8TG92"/>
<keyword evidence="2" id="KW-1133">Transmembrane helix</keyword>
<feature type="transmembrane region" description="Helical" evidence="2">
    <location>
        <begin position="470"/>
        <end position="496"/>
    </location>
</feature>
<feature type="transmembrane region" description="Helical" evidence="2">
    <location>
        <begin position="372"/>
        <end position="392"/>
    </location>
</feature>
<organism evidence="5">
    <name type="scientific">Selaginella moellendorffii</name>
    <name type="common">Spikemoss</name>
    <dbReference type="NCBI Taxonomy" id="88036"/>
    <lineage>
        <taxon>Eukaryota</taxon>
        <taxon>Viridiplantae</taxon>
        <taxon>Streptophyta</taxon>
        <taxon>Embryophyta</taxon>
        <taxon>Tracheophyta</taxon>
        <taxon>Lycopodiopsida</taxon>
        <taxon>Selaginellales</taxon>
        <taxon>Selaginellaceae</taxon>
        <taxon>Selaginella</taxon>
    </lineage>
</organism>
<dbReference type="InterPro" id="IPR026961">
    <property type="entry name" value="PGG_dom"/>
</dbReference>
<reference evidence="4 5" key="1">
    <citation type="journal article" date="2011" name="Science">
        <title>The Selaginella genome identifies genetic changes associated with the evolution of vascular plants.</title>
        <authorList>
            <person name="Banks J.A."/>
            <person name="Nishiyama T."/>
            <person name="Hasebe M."/>
            <person name="Bowman J.L."/>
            <person name="Gribskov M."/>
            <person name="dePamphilis C."/>
            <person name="Albert V.A."/>
            <person name="Aono N."/>
            <person name="Aoyama T."/>
            <person name="Ambrose B.A."/>
            <person name="Ashton N.W."/>
            <person name="Axtell M.J."/>
            <person name="Barker E."/>
            <person name="Barker M.S."/>
            <person name="Bennetzen J.L."/>
            <person name="Bonawitz N.D."/>
            <person name="Chapple C."/>
            <person name="Cheng C."/>
            <person name="Correa L.G."/>
            <person name="Dacre M."/>
            <person name="DeBarry J."/>
            <person name="Dreyer I."/>
            <person name="Elias M."/>
            <person name="Engstrom E.M."/>
            <person name="Estelle M."/>
            <person name="Feng L."/>
            <person name="Finet C."/>
            <person name="Floyd S.K."/>
            <person name="Frommer W.B."/>
            <person name="Fujita T."/>
            <person name="Gramzow L."/>
            <person name="Gutensohn M."/>
            <person name="Harholt J."/>
            <person name="Hattori M."/>
            <person name="Heyl A."/>
            <person name="Hirai T."/>
            <person name="Hiwatashi Y."/>
            <person name="Ishikawa M."/>
            <person name="Iwata M."/>
            <person name="Karol K.G."/>
            <person name="Koehler B."/>
            <person name="Kolukisaoglu U."/>
            <person name="Kubo M."/>
            <person name="Kurata T."/>
            <person name="Lalonde S."/>
            <person name="Li K."/>
            <person name="Li Y."/>
            <person name="Litt A."/>
            <person name="Lyons E."/>
            <person name="Manning G."/>
            <person name="Maruyama T."/>
            <person name="Michael T.P."/>
            <person name="Mikami K."/>
            <person name="Miyazaki S."/>
            <person name="Morinaga S."/>
            <person name="Murata T."/>
            <person name="Mueller-Roeber B."/>
            <person name="Nelson D.R."/>
            <person name="Obara M."/>
            <person name="Oguri Y."/>
            <person name="Olmstead R.G."/>
            <person name="Onodera N."/>
            <person name="Petersen B.L."/>
            <person name="Pils B."/>
            <person name="Prigge M."/>
            <person name="Rensing S.A."/>
            <person name="Riano-Pachon D.M."/>
            <person name="Roberts A.W."/>
            <person name="Sato Y."/>
            <person name="Scheller H.V."/>
            <person name="Schulz B."/>
            <person name="Schulz C."/>
            <person name="Shakirov E.V."/>
            <person name="Shibagaki N."/>
            <person name="Shinohara N."/>
            <person name="Shippen D.E."/>
            <person name="Soerensen I."/>
            <person name="Sotooka R."/>
            <person name="Sugimoto N."/>
            <person name="Sugita M."/>
            <person name="Sumikawa N."/>
            <person name="Tanurdzic M."/>
            <person name="Theissen G."/>
            <person name="Ulvskov P."/>
            <person name="Wakazuki S."/>
            <person name="Weng J.K."/>
            <person name="Willats W.W."/>
            <person name="Wipf D."/>
            <person name="Wolf P.G."/>
            <person name="Yang L."/>
            <person name="Zimmer A.D."/>
            <person name="Zhu Q."/>
            <person name="Mitros T."/>
            <person name="Hellsten U."/>
            <person name="Loque D."/>
            <person name="Otillar R."/>
            <person name="Salamov A."/>
            <person name="Schmutz J."/>
            <person name="Shapiro H."/>
            <person name="Lindquist E."/>
            <person name="Lucas S."/>
            <person name="Rokhsar D."/>
            <person name="Grigoriev I.V."/>
        </authorList>
    </citation>
    <scope>NUCLEOTIDE SEQUENCE [LARGE SCALE GENOMIC DNA]</scope>
</reference>
<sequence>MPWHWAVIGGSEKYTWLVDSHLERSVRLFNGNVDFERWQQVFHLIEAHRSHEPDLVCWKVLNRIQAQHKKLEPGLLACIAALGDSDTNEKLASLLIKFSSDEQAKDYILKIVKESRILEWAAFYAKDTTRGRTRASDVEPMFRALQILSQLDRRGKEPLSRYASSSQFLEDAFKVGFLSADVWKSGFATSLATACSRWGLGDLIKSVLLPSARWSDQESNENLNRVHRSRHLVHMSISNLEEDIPLAYWLTRLKVKNTAESSGRSNQEENKSEALVKKVEDLLESRKIGGMLEYPNDKGAHTGRTALHWSTIFEETSTTLSILHTRNCRVDIFDNFGKAPYWYAPKSWKNSFLLNSLKWEQYLDNLHRDRGLFVDALNAILVGAALIAGVTYTGSLSPPLQYSLKLMKHGQQEDDLKYVAINNPGVKAFWIFNSLSFFFAMASALAGVAGILPLPQVFDLGVIDRLRWTLLLAASLLVGSICFVLVAFTCAGFAVLPPLFRYNVVMIVTSVPGGLLCMLMTLLFIKALSPLVSWAYTWYTDAPGLKAPKQQVRVEETAVDVVDTEDQNSGKILKWVLEPSEQPVYSRLIYVRTPGYPWMDGLDRLGKRIARLPAKVVTFKTSALYYTVKLMSSRIPETPAGPLGEFPVLRPMKPARRRNPRKKATRNCSRLCSSSHGNGCSWPGGFMAVEACSRRAVRLARRELELNLKKIQECMQPKQEQSLTSGTRRFMTKSIASSGRVRVSYLSLATVDFRSEGKLFTGGVTRQLKISQIGLSKTFECTYQSLRQKKSKAQHTADIENQFEEPSIKDDADTSPPEEIYGDFQLVHSEAALTIGAIGFCCHELLKQATYLKKLTQELLLQEEEESQS</sequence>